<reference evidence="2" key="1">
    <citation type="journal article" date="2021" name="Open Biol.">
        <title>Shared evolutionary footprints suggest mitochondrial oxidative damage underlies multiple complex I losses in fungi.</title>
        <authorList>
            <person name="Schikora-Tamarit M.A."/>
            <person name="Marcet-Houben M."/>
            <person name="Nosek J."/>
            <person name="Gabaldon T."/>
        </authorList>
    </citation>
    <scope>NUCLEOTIDE SEQUENCE</scope>
    <source>
        <strain evidence="2">CBS2887</strain>
    </source>
</reference>
<evidence type="ECO:0000313" key="2">
    <source>
        <dbReference type="EMBL" id="KAH3683145.1"/>
    </source>
</evidence>
<sequence length="326" mass="36794">MEGPIEETLQQQRRLSSRKLQIPHNQTAQNATANNKQRHQIKPTTSARSFSSFRVSKDVRTRTQNITLLPPRPSVSQKPIKELNNQPTSKPKTVPKRITMPKFFKGSTLAKKPITLLSSKIDSQSITSNKISPTPKKASLEKVPAVTKLKSISDAIPNPLPHHTTLQNHIPTNQTIQNSSMLFEYGKFRNDQKSLVNQSNQSFLKLHSFISLLNSNTTVSKDEKPNEDTKLFDVVNIINVNKSIKLATVIPSHGTCEDTENINMKPTCTEKVMLLNYGMKTNVSTSFKQLSNKDVDLSQIKVQLLNHFKLENGMRMYYNYKVIGIS</sequence>
<comment type="caution">
    <text evidence="2">The sequence shown here is derived from an EMBL/GenBank/DDBJ whole genome shotgun (WGS) entry which is preliminary data.</text>
</comment>
<gene>
    <name evidence="2" type="ORF">WICPIJ_005888</name>
</gene>
<protein>
    <submittedName>
        <fullName evidence="2">Uncharacterized protein</fullName>
    </submittedName>
</protein>
<feature type="compositionally biased region" description="Low complexity" evidence="1">
    <location>
        <begin position="9"/>
        <end position="35"/>
    </location>
</feature>
<name>A0A9P8Q4T2_WICPI</name>
<dbReference type="EMBL" id="JAEUBG010003218">
    <property type="protein sequence ID" value="KAH3683145.1"/>
    <property type="molecule type" value="Genomic_DNA"/>
</dbReference>
<feature type="compositionally biased region" description="Polar residues" evidence="1">
    <location>
        <begin position="42"/>
        <end position="54"/>
    </location>
</feature>
<feature type="region of interest" description="Disordered" evidence="1">
    <location>
        <begin position="1"/>
        <end position="95"/>
    </location>
</feature>
<dbReference type="Proteomes" id="UP000774326">
    <property type="component" value="Unassembled WGS sequence"/>
</dbReference>
<proteinExistence type="predicted"/>
<organism evidence="2 3">
    <name type="scientific">Wickerhamomyces pijperi</name>
    <name type="common">Yeast</name>
    <name type="synonym">Pichia pijperi</name>
    <dbReference type="NCBI Taxonomy" id="599730"/>
    <lineage>
        <taxon>Eukaryota</taxon>
        <taxon>Fungi</taxon>
        <taxon>Dikarya</taxon>
        <taxon>Ascomycota</taxon>
        <taxon>Saccharomycotina</taxon>
        <taxon>Saccharomycetes</taxon>
        <taxon>Phaffomycetales</taxon>
        <taxon>Wickerhamomycetaceae</taxon>
        <taxon>Wickerhamomyces</taxon>
    </lineage>
</organism>
<reference evidence="2" key="2">
    <citation type="submission" date="2021-01" db="EMBL/GenBank/DDBJ databases">
        <authorList>
            <person name="Schikora-Tamarit M.A."/>
        </authorList>
    </citation>
    <scope>NUCLEOTIDE SEQUENCE</scope>
    <source>
        <strain evidence="2">CBS2887</strain>
    </source>
</reference>
<evidence type="ECO:0000256" key="1">
    <source>
        <dbReference type="SAM" id="MobiDB-lite"/>
    </source>
</evidence>
<evidence type="ECO:0000313" key="3">
    <source>
        <dbReference type="Proteomes" id="UP000774326"/>
    </source>
</evidence>
<accession>A0A9P8Q4T2</accession>
<keyword evidence="3" id="KW-1185">Reference proteome</keyword>
<dbReference type="AlphaFoldDB" id="A0A9P8Q4T2"/>